<organism evidence="1 2">
    <name type="scientific">Lunasporangiospora selenospora</name>
    <dbReference type="NCBI Taxonomy" id="979761"/>
    <lineage>
        <taxon>Eukaryota</taxon>
        <taxon>Fungi</taxon>
        <taxon>Fungi incertae sedis</taxon>
        <taxon>Mucoromycota</taxon>
        <taxon>Mortierellomycotina</taxon>
        <taxon>Mortierellomycetes</taxon>
        <taxon>Mortierellales</taxon>
        <taxon>Mortierellaceae</taxon>
        <taxon>Lunasporangiospora</taxon>
    </lineage>
</organism>
<gene>
    <name evidence="1" type="ORF">BGW38_007576</name>
</gene>
<dbReference type="Proteomes" id="UP000780801">
    <property type="component" value="Unassembled WGS sequence"/>
</dbReference>
<accession>A0A9P6FLK3</accession>
<dbReference type="AlphaFoldDB" id="A0A9P6FLK3"/>
<name>A0A9P6FLK3_9FUNG</name>
<protein>
    <submittedName>
        <fullName evidence="1">Uncharacterized protein</fullName>
    </submittedName>
</protein>
<evidence type="ECO:0000313" key="2">
    <source>
        <dbReference type="Proteomes" id="UP000780801"/>
    </source>
</evidence>
<keyword evidence="2" id="KW-1185">Reference proteome</keyword>
<dbReference type="EMBL" id="JAABOA010005007">
    <property type="protein sequence ID" value="KAF9577306.1"/>
    <property type="molecule type" value="Genomic_DNA"/>
</dbReference>
<evidence type="ECO:0000313" key="1">
    <source>
        <dbReference type="EMBL" id="KAF9577306.1"/>
    </source>
</evidence>
<proteinExistence type="predicted"/>
<dbReference type="OrthoDB" id="2432695at2759"/>
<feature type="non-terminal residue" evidence="1">
    <location>
        <position position="1"/>
    </location>
</feature>
<comment type="caution">
    <text evidence="1">The sequence shown here is derived from an EMBL/GenBank/DDBJ whole genome shotgun (WGS) entry which is preliminary data.</text>
</comment>
<sequence length="99" mass="10725">MMRLLEEHTRNNLQEWEQFDAAKQHVSCIAHVVNLAVQALLGKRGLGAGTPEEIGDMADIEDSKSQSIVNIEDDDDSEVLVSFEIGGEATNDIGLSGSN</sequence>
<reference evidence="1" key="1">
    <citation type="journal article" date="2020" name="Fungal Divers.">
        <title>Resolving the Mortierellaceae phylogeny through synthesis of multi-gene phylogenetics and phylogenomics.</title>
        <authorList>
            <person name="Vandepol N."/>
            <person name="Liber J."/>
            <person name="Desiro A."/>
            <person name="Na H."/>
            <person name="Kennedy M."/>
            <person name="Barry K."/>
            <person name="Grigoriev I.V."/>
            <person name="Miller A.N."/>
            <person name="O'Donnell K."/>
            <person name="Stajich J.E."/>
            <person name="Bonito G."/>
        </authorList>
    </citation>
    <scope>NUCLEOTIDE SEQUENCE</scope>
    <source>
        <strain evidence="1">KOD1015</strain>
    </source>
</reference>